<dbReference type="InterPro" id="IPR000626">
    <property type="entry name" value="Ubiquitin-like_dom"/>
</dbReference>
<evidence type="ECO:0000313" key="3">
    <source>
        <dbReference type="Proteomes" id="UP001189429"/>
    </source>
</evidence>
<dbReference type="EMBL" id="CAUYUJ010003309">
    <property type="protein sequence ID" value="CAK0804735.1"/>
    <property type="molecule type" value="Genomic_DNA"/>
</dbReference>
<dbReference type="PROSITE" id="PS50053">
    <property type="entry name" value="UBIQUITIN_2"/>
    <property type="match status" value="1"/>
</dbReference>
<dbReference type="Proteomes" id="UP001189429">
    <property type="component" value="Unassembled WGS sequence"/>
</dbReference>
<feature type="non-terminal residue" evidence="2">
    <location>
        <position position="1"/>
    </location>
</feature>
<evidence type="ECO:0000259" key="1">
    <source>
        <dbReference type="PROSITE" id="PS50053"/>
    </source>
</evidence>
<name>A0ABN9QIU9_9DINO</name>
<comment type="caution">
    <text evidence="2">The sequence shown here is derived from an EMBL/GenBank/DDBJ whole genome shotgun (WGS) entry which is preliminary data.</text>
</comment>
<evidence type="ECO:0000313" key="2">
    <source>
        <dbReference type="EMBL" id="CAK0804735.1"/>
    </source>
</evidence>
<keyword evidence="3" id="KW-1185">Reference proteome</keyword>
<dbReference type="PROSITE" id="PS00028">
    <property type="entry name" value="ZINC_FINGER_C2H2_1"/>
    <property type="match status" value="1"/>
</dbReference>
<feature type="domain" description="Ubiquitin-like" evidence="1">
    <location>
        <begin position="66"/>
        <end position="124"/>
    </location>
</feature>
<protein>
    <recommendedName>
        <fullName evidence="1">Ubiquitin-like domain-containing protein</fullName>
    </recommendedName>
</protein>
<reference evidence="2" key="1">
    <citation type="submission" date="2023-10" db="EMBL/GenBank/DDBJ databases">
        <authorList>
            <person name="Chen Y."/>
            <person name="Shah S."/>
            <person name="Dougan E. K."/>
            <person name="Thang M."/>
            <person name="Chan C."/>
        </authorList>
    </citation>
    <scope>NUCLEOTIDE SEQUENCE [LARGE SCALE GENOMIC DNA]</scope>
</reference>
<dbReference type="InterPro" id="IPR029071">
    <property type="entry name" value="Ubiquitin-like_domsf"/>
</dbReference>
<dbReference type="SUPFAM" id="SSF54236">
    <property type="entry name" value="Ubiquitin-like"/>
    <property type="match status" value="1"/>
</dbReference>
<accession>A0ABN9QIU9</accession>
<proteinExistence type="predicted"/>
<organism evidence="2 3">
    <name type="scientific">Prorocentrum cordatum</name>
    <dbReference type="NCBI Taxonomy" id="2364126"/>
    <lineage>
        <taxon>Eukaryota</taxon>
        <taxon>Sar</taxon>
        <taxon>Alveolata</taxon>
        <taxon>Dinophyceae</taxon>
        <taxon>Prorocentrales</taxon>
        <taxon>Prorocentraceae</taxon>
        <taxon>Prorocentrum</taxon>
    </lineage>
</organism>
<sequence>HYPTAFLASLAPAAALPSSMVRRHFGPGTLVLASWQGLPRLSTARVTCVGRQFQRLAMSQAKDAHLEVAVRKISGQSLGTYKVPVGQPVLMLKHAIDEAGGPPACDQQLIAGHRVLGDVEVLGQALADFQGALLLVTVEGCPTCKGPCACTLCGCKPQSGLIPEERRPLQECDRCGGHASHCPFCMLRFPSLCALDTHVRFGHADRELEWQGSRLDAHLERRRQPGARCAAMPEQGTFMEACRGGVIPEA</sequence>
<dbReference type="InterPro" id="IPR013087">
    <property type="entry name" value="Znf_C2H2_type"/>
</dbReference>
<gene>
    <name evidence="2" type="ORF">PCOR1329_LOCUS11442</name>
</gene>